<gene>
    <name evidence="1" type="ORF">ACFPCY_22755</name>
</gene>
<dbReference type="CDD" id="cd08861">
    <property type="entry name" value="OtcD1_ARO-CYC_like"/>
    <property type="match status" value="2"/>
</dbReference>
<evidence type="ECO:0000313" key="1">
    <source>
        <dbReference type="EMBL" id="MFC4910153.1"/>
    </source>
</evidence>
<dbReference type="RefSeq" id="WP_378258223.1">
    <property type="nucleotide sequence ID" value="NZ_JBHSIT010000006.1"/>
</dbReference>
<dbReference type="Proteomes" id="UP001595872">
    <property type="component" value="Unassembled WGS sequence"/>
</dbReference>
<proteinExistence type="predicted"/>
<sequence>MHRTRNEIDIDAPAGVVFGVIADPVRWPRFFAPTVHVERTGLGEGRERIRIWATGNGEVRTWTSLRTVDPVRRTVEFHQEVSAPPVRSMSGLWTVRDRDGGGVRLVLEHEFEAVDGEPAGVAWIRSATDGNSRQELGNLKRIAESWDRLDDLLFSFEDEIRIDAAPDTVYAFLHDAGRWEERLPHVARMDFEETPDGVQRLAMRTRGKDGSTHLTESVRVCFPGERIVYKQLVTPKLIAGHTGEWVLEKSGGGVLVRSRHTVSLDEDMIGAVPGTGDTPASAREAVRAAIGGNSRATLALAKEFAENADNG</sequence>
<evidence type="ECO:0000313" key="2">
    <source>
        <dbReference type="Proteomes" id="UP001595872"/>
    </source>
</evidence>
<accession>A0ABV9U2S8</accession>
<dbReference type="Pfam" id="PF10604">
    <property type="entry name" value="Polyketide_cyc2"/>
    <property type="match status" value="2"/>
</dbReference>
<dbReference type="InterPro" id="IPR019587">
    <property type="entry name" value="Polyketide_cyclase/dehydratase"/>
</dbReference>
<dbReference type="InterPro" id="IPR023393">
    <property type="entry name" value="START-like_dom_sf"/>
</dbReference>
<dbReference type="SUPFAM" id="SSF55961">
    <property type="entry name" value="Bet v1-like"/>
    <property type="match status" value="2"/>
</dbReference>
<dbReference type="Gene3D" id="3.30.530.20">
    <property type="match status" value="2"/>
</dbReference>
<protein>
    <submittedName>
        <fullName evidence="1">Aromatase/cyclase</fullName>
    </submittedName>
</protein>
<keyword evidence="2" id="KW-1185">Reference proteome</keyword>
<name>A0ABV9U2S8_9ACTN</name>
<dbReference type="EMBL" id="JBHSIT010000006">
    <property type="protein sequence ID" value="MFC4910153.1"/>
    <property type="molecule type" value="Genomic_DNA"/>
</dbReference>
<comment type="caution">
    <text evidence="1">The sequence shown here is derived from an EMBL/GenBank/DDBJ whole genome shotgun (WGS) entry which is preliminary data.</text>
</comment>
<organism evidence="1 2">
    <name type="scientific">Actinomadura gamaensis</name>
    <dbReference type="NCBI Taxonomy" id="1763541"/>
    <lineage>
        <taxon>Bacteria</taxon>
        <taxon>Bacillati</taxon>
        <taxon>Actinomycetota</taxon>
        <taxon>Actinomycetes</taxon>
        <taxon>Streptosporangiales</taxon>
        <taxon>Thermomonosporaceae</taxon>
        <taxon>Actinomadura</taxon>
    </lineage>
</organism>
<reference evidence="2" key="1">
    <citation type="journal article" date="2019" name="Int. J. Syst. Evol. Microbiol.">
        <title>The Global Catalogue of Microorganisms (GCM) 10K type strain sequencing project: providing services to taxonomists for standard genome sequencing and annotation.</title>
        <authorList>
            <consortium name="The Broad Institute Genomics Platform"/>
            <consortium name="The Broad Institute Genome Sequencing Center for Infectious Disease"/>
            <person name="Wu L."/>
            <person name="Ma J."/>
        </authorList>
    </citation>
    <scope>NUCLEOTIDE SEQUENCE [LARGE SCALE GENOMIC DNA]</scope>
    <source>
        <strain evidence="2">KLKA75</strain>
    </source>
</reference>